<evidence type="ECO:0000313" key="1">
    <source>
        <dbReference type="EMBL" id="KAJ9582372.1"/>
    </source>
</evidence>
<evidence type="ECO:0008006" key="3">
    <source>
        <dbReference type="Google" id="ProtNLM"/>
    </source>
</evidence>
<dbReference type="InterPro" id="IPR013783">
    <property type="entry name" value="Ig-like_fold"/>
</dbReference>
<dbReference type="SUPFAM" id="SSF48726">
    <property type="entry name" value="Immunoglobulin"/>
    <property type="match status" value="1"/>
</dbReference>
<dbReference type="EMBL" id="JASPKZ010007805">
    <property type="protein sequence ID" value="KAJ9582372.1"/>
    <property type="molecule type" value="Genomic_DNA"/>
</dbReference>
<comment type="caution">
    <text evidence="1">The sequence shown here is derived from an EMBL/GenBank/DDBJ whole genome shotgun (WGS) entry which is preliminary data.</text>
</comment>
<feature type="non-terminal residue" evidence="1">
    <location>
        <position position="1"/>
    </location>
</feature>
<proteinExistence type="predicted"/>
<reference evidence="1" key="2">
    <citation type="submission" date="2023-05" db="EMBL/GenBank/DDBJ databases">
        <authorList>
            <person name="Fouks B."/>
        </authorList>
    </citation>
    <scope>NUCLEOTIDE SEQUENCE</scope>
    <source>
        <strain evidence="1">Stay&amp;Tobe</strain>
        <tissue evidence="1">Testes</tissue>
    </source>
</reference>
<gene>
    <name evidence="1" type="ORF">L9F63_003282</name>
</gene>
<name>A0AAD8EA73_DIPPU</name>
<dbReference type="AlphaFoldDB" id="A0AAD8EA73"/>
<dbReference type="Proteomes" id="UP001233999">
    <property type="component" value="Unassembled WGS sequence"/>
</dbReference>
<reference evidence="1" key="1">
    <citation type="journal article" date="2023" name="IScience">
        <title>Live-bearing cockroach genome reveals convergent evolutionary mechanisms linked to viviparity in insects and beyond.</title>
        <authorList>
            <person name="Fouks B."/>
            <person name="Harrison M.C."/>
            <person name="Mikhailova A.A."/>
            <person name="Marchal E."/>
            <person name="English S."/>
            <person name="Carruthers M."/>
            <person name="Jennings E.C."/>
            <person name="Chiamaka E.L."/>
            <person name="Frigard R.A."/>
            <person name="Pippel M."/>
            <person name="Attardo G.M."/>
            <person name="Benoit J.B."/>
            <person name="Bornberg-Bauer E."/>
            <person name="Tobe S.S."/>
        </authorList>
    </citation>
    <scope>NUCLEOTIDE SEQUENCE</scope>
    <source>
        <strain evidence="1">Stay&amp;Tobe</strain>
    </source>
</reference>
<dbReference type="Gene3D" id="2.60.40.10">
    <property type="entry name" value="Immunoglobulins"/>
    <property type="match status" value="1"/>
</dbReference>
<keyword evidence="2" id="KW-1185">Reference proteome</keyword>
<evidence type="ECO:0000313" key="2">
    <source>
        <dbReference type="Proteomes" id="UP001233999"/>
    </source>
</evidence>
<protein>
    <recommendedName>
        <fullName evidence="3">Immunoglobulin I-set domain-containing protein</fullName>
    </recommendedName>
</protein>
<sequence>DTTCSSGRREIAVLTAGPTKVTPDNRIRLVDGFNLEISDVQTQDAGDYACQIATMQPIEIIHTVEILGESTHFLSLSP</sequence>
<organism evidence="1 2">
    <name type="scientific">Diploptera punctata</name>
    <name type="common">Pacific beetle cockroach</name>
    <dbReference type="NCBI Taxonomy" id="6984"/>
    <lineage>
        <taxon>Eukaryota</taxon>
        <taxon>Metazoa</taxon>
        <taxon>Ecdysozoa</taxon>
        <taxon>Arthropoda</taxon>
        <taxon>Hexapoda</taxon>
        <taxon>Insecta</taxon>
        <taxon>Pterygota</taxon>
        <taxon>Neoptera</taxon>
        <taxon>Polyneoptera</taxon>
        <taxon>Dictyoptera</taxon>
        <taxon>Blattodea</taxon>
        <taxon>Blaberoidea</taxon>
        <taxon>Blaberidae</taxon>
        <taxon>Diplopterinae</taxon>
        <taxon>Diploptera</taxon>
    </lineage>
</organism>
<dbReference type="InterPro" id="IPR036179">
    <property type="entry name" value="Ig-like_dom_sf"/>
</dbReference>
<accession>A0AAD8EA73</accession>